<dbReference type="GO" id="GO:0016491">
    <property type="term" value="F:oxidoreductase activity"/>
    <property type="evidence" value="ECO:0007669"/>
    <property type="project" value="UniProtKB-KW"/>
</dbReference>
<dbReference type="InterPro" id="IPR006076">
    <property type="entry name" value="FAD-dep_OxRdtase"/>
</dbReference>
<dbReference type="PANTHER" id="PTHR13847:SF289">
    <property type="entry name" value="GLYCINE OXIDASE"/>
    <property type="match status" value="1"/>
</dbReference>
<evidence type="ECO:0000313" key="4">
    <source>
        <dbReference type="Proteomes" id="UP000230790"/>
    </source>
</evidence>
<dbReference type="EMBL" id="PGTN01000052">
    <property type="protein sequence ID" value="PJF47377.1"/>
    <property type="molecule type" value="Genomic_DNA"/>
</dbReference>
<proteinExistence type="predicted"/>
<evidence type="ECO:0000313" key="3">
    <source>
        <dbReference type="EMBL" id="PJF47377.1"/>
    </source>
</evidence>
<dbReference type="InterPro" id="IPR036188">
    <property type="entry name" value="FAD/NAD-bd_sf"/>
</dbReference>
<dbReference type="Gene3D" id="3.30.9.10">
    <property type="entry name" value="D-Amino Acid Oxidase, subunit A, domain 2"/>
    <property type="match status" value="1"/>
</dbReference>
<organism evidence="3 4">
    <name type="scientific">Candidatus Thermofonsia Clade 3 bacterium</name>
    <dbReference type="NCBI Taxonomy" id="2364212"/>
    <lineage>
        <taxon>Bacteria</taxon>
        <taxon>Bacillati</taxon>
        <taxon>Chloroflexota</taxon>
        <taxon>Candidatus Thermofontia</taxon>
        <taxon>Candidatus Thermofonsia Clade 3</taxon>
    </lineage>
</organism>
<dbReference type="SUPFAM" id="SSF51905">
    <property type="entry name" value="FAD/NAD(P)-binding domain"/>
    <property type="match status" value="1"/>
</dbReference>
<feature type="domain" description="FAD dependent oxidoreductase" evidence="2">
    <location>
        <begin position="7"/>
        <end position="333"/>
    </location>
</feature>
<evidence type="ECO:0000259" key="2">
    <source>
        <dbReference type="Pfam" id="PF01266"/>
    </source>
</evidence>
<dbReference type="Pfam" id="PF01266">
    <property type="entry name" value="DAO"/>
    <property type="match status" value="1"/>
</dbReference>
<dbReference type="Gene3D" id="3.50.50.60">
    <property type="entry name" value="FAD/NAD(P)-binding domain"/>
    <property type="match status" value="1"/>
</dbReference>
<protein>
    <recommendedName>
        <fullName evidence="2">FAD dependent oxidoreductase domain-containing protein</fullName>
    </recommendedName>
</protein>
<gene>
    <name evidence="3" type="ORF">CUN48_09025</name>
</gene>
<keyword evidence="1" id="KW-0560">Oxidoreductase</keyword>
<accession>A0A2M8QC58</accession>
<evidence type="ECO:0000256" key="1">
    <source>
        <dbReference type="ARBA" id="ARBA00023002"/>
    </source>
</evidence>
<name>A0A2M8QC58_9CHLR</name>
<dbReference type="Proteomes" id="UP000230790">
    <property type="component" value="Unassembled WGS sequence"/>
</dbReference>
<sequence>MDDFTPDVLVIGAGLTGAMIAAQFAERNARVGVVDARRVGQGATRRALGLATLSPHMAHIQETKHGLQHLKRLAAQHGALLQSCSALHLATAPEGERALQQLAEAAPDAGLEWTTQRDLLPPGFSGGLLVHDSALVDIDRLLVRLLRHPNIAIRQHAEVLRLERSDRATYALCKDLTIKAHCVVLATNVYVGLLSPYLADSVRGARGAIWSSQPLRDTGTLGHPYTGMPLLFDDAQWALMPGKDGEWHSAVWLWRERDADKDPSEVLRRFLRRFDLGKPEQTRRWITGVTTTTDDGAPRVGRLDVEGNLLYALGLGAYGLAWAPVVAEQIAALAFAG</sequence>
<reference evidence="3 4" key="1">
    <citation type="submission" date="2017-11" db="EMBL/GenBank/DDBJ databases">
        <title>Evolution of Phototrophy in the Chloroflexi Phylum Driven by Horizontal Gene Transfer.</title>
        <authorList>
            <person name="Ward L.M."/>
            <person name="Hemp J."/>
            <person name="Shih P.M."/>
            <person name="Mcglynn S.E."/>
            <person name="Fischer W."/>
        </authorList>
    </citation>
    <scope>NUCLEOTIDE SEQUENCE [LARGE SCALE GENOMIC DNA]</scope>
    <source>
        <strain evidence="3">JP3_7</strain>
    </source>
</reference>
<dbReference type="PANTHER" id="PTHR13847">
    <property type="entry name" value="SARCOSINE DEHYDROGENASE-RELATED"/>
    <property type="match status" value="1"/>
</dbReference>
<dbReference type="AlphaFoldDB" id="A0A2M8QC58"/>
<comment type="caution">
    <text evidence="3">The sequence shown here is derived from an EMBL/GenBank/DDBJ whole genome shotgun (WGS) entry which is preliminary data.</text>
</comment>
<dbReference type="GO" id="GO:0005737">
    <property type="term" value="C:cytoplasm"/>
    <property type="evidence" value="ECO:0007669"/>
    <property type="project" value="TreeGrafter"/>
</dbReference>